<evidence type="ECO:0000256" key="11">
    <source>
        <dbReference type="RuleBase" id="RU363038"/>
    </source>
</evidence>
<evidence type="ECO:0000259" key="12">
    <source>
        <dbReference type="SMART" id="SM00836"/>
    </source>
</evidence>
<feature type="domain" description="Arginyl tRNA synthetase N-terminal" evidence="13">
    <location>
        <begin position="4"/>
        <end position="85"/>
    </location>
</feature>
<evidence type="ECO:0000256" key="9">
    <source>
        <dbReference type="ARBA" id="ARBA00049339"/>
    </source>
</evidence>
<evidence type="ECO:0000256" key="3">
    <source>
        <dbReference type="ARBA" id="ARBA00022490"/>
    </source>
</evidence>
<evidence type="ECO:0000256" key="6">
    <source>
        <dbReference type="ARBA" id="ARBA00022840"/>
    </source>
</evidence>
<evidence type="ECO:0000256" key="10">
    <source>
        <dbReference type="HAMAP-Rule" id="MF_00123"/>
    </source>
</evidence>
<dbReference type="SMART" id="SM00836">
    <property type="entry name" value="DALR_1"/>
    <property type="match status" value="1"/>
</dbReference>
<dbReference type="SMART" id="SM01016">
    <property type="entry name" value="Arg_tRNA_synt_N"/>
    <property type="match status" value="1"/>
</dbReference>
<dbReference type="InterPro" id="IPR035684">
    <property type="entry name" value="ArgRS_core"/>
</dbReference>
<dbReference type="SUPFAM" id="SSF52374">
    <property type="entry name" value="Nucleotidylyl transferase"/>
    <property type="match status" value="1"/>
</dbReference>
<comment type="similarity">
    <text evidence="2 10 11">Belongs to the class-I aminoacyl-tRNA synthetase family.</text>
</comment>
<dbReference type="Proteomes" id="UP000178425">
    <property type="component" value="Unassembled WGS sequence"/>
</dbReference>
<comment type="subcellular location">
    <subcellularLocation>
        <location evidence="1 10">Cytoplasm</location>
    </subcellularLocation>
</comment>
<dbReference type="CDD" id="cd00671">
    <property type="entry name" value="ArgRS_core"/>
    <property type="match status" value="1"/>
</dbReference>
<dbReference type="FunFam" id="1.10.730.10:FF:000008">
    <property type="entry name" value="Arginine--tRNA ligase"/>
    <property type="match status" value="1"/>
</dbReference>
<dbReference type="GO" id="GO:0006420">
    <property type="term" value="P:arginyl-tRNA aminoacylation"/>
    <property type="evidence" value="ECO:0007669"/>
    <property type="project" value="UniProtKB-UniRule"/>
</dbReference>
<evidence type="ECO:0000256" key="1">
    <source>
        <dbReference type="ARBA" id="ARBA00004496"/>
    </source>
</evidence>
<dbReference type="Gene3D" id="1.10.730.10">
    <property type="entry name" value="Isoleucyl-tRNA Synthetase, Domain 1"/>
    <property type="match status" value="1"/>
</dbReference>
<feature type="domain" description="DALR anticodon binding" evidence="12">
    <location>
        <begin position="388"/>
        <end position="504"/>
    </location>
</feature>
<dbReference type="EMBL" id="MFHI01000028">
    <property type="protein sequence ID" value="OGF78461.1"/>
    <property type="molecule type" value="Genomic_DNA"/>
</dbReference>
<dbReference type="HAMAP" id="MF_00123">
    <property type="entry name" value="Arg_tRNA_synth"/>
    <property type="match status" value="1"/>
</dbReference>
<dbReference type="Pfam" id="PF03485">
    <property type="entry name" value="Arg_tRNA_synt_N"/>
    <property type="match status" value="1"/>
</dbReference>
<keyword evidence="5 10" id="KW-0547">Nucleotide-binding</keyword>
<dbReference type="SUPFAM" id="SSF55190">
    <property type="entry name" value="Arginyl-tRNA synthetase (ArgRS), N-terminal 'additional' domain"/>
    <property type="match status" value="1"/>
</dbReference>
<dbReference type="SUPFAM" id="SSF47323">
    <property type="entry name" value="Anticodon-binding domain of a subclass of class I aminoacyl-tRNA synthetases"/>
    <property type="match status" value="1"/>
</dbReference>
<comment type="subunit">
    <text evidence="10">Monomer.</text>
</comment>
<sequence length="504" mass="57078">MFMAQIKEEIGKIVGDEIVFSVERPEDPEHGDYSSNVALVLSKKEGKNPKEVAERIKDQLGSSASKFGFLEKVEVAGPGFLNFFLAKKALIQALGNPVSKLTKKQKINIEFVSANPTGPLTMANGRGGFYGDALANIFEALGHNVTREYYINDAGNQIKLLGESILAADGKIPPREEFYKGEYIKKLKGKTAKQATAILLKEIKSSLKKAGVKFDVWFSEDKNLHKKGELKKVLEFLNKKHAIKEKEGALWLGDAVVIKSDKNPTYFLADLAYHYDKFIKRKFDIAVDVWGADHHGYIERMKNGVEAIGVSPDRLKIIIMQLVRLVSGGKEVKMSKRTGEFVTLDELLKDVGVDAVRWFFLERSPNTHMDFDMDFARERSKKNPVYYVQYAHARACSILRNGKQVKFRTSDVQILKETEELALIKKILQLPEIIEDIASDYQVHRLTRYAYEFAQTFTNFYEKHLVIDKKNRELTQARLALVFATKKTLKQTLGLMGISAPEKM</sequence>
<protein>
    <recommendedName>
        <fullName evidence="10">Arginine--tRNA ligase</fullName>
        <ecNumber evidence="10">6.1.1.19</ecNumber>
    </recommendedName>
    <alternativeName>
        <fullName evidence="10">Arginyl-tRNA synthetase</fullName>
        <shortName evidence="10">ArgRS</shortName>
    </alternativeName>
</protein>
<dbReference type="NCBIfam" id="TIGR00456">
    <property type="entry name" value="argS"/>
    <property type="match status" value="1"/>
</dbReference>
<comment type="caution">
    <text evidence="14">The sequence shown here is derived from an EMBL/GenBank/DDBJ whole genome shotgun (WGS) entry which is preliminary data.</text>
</comment>
<keyword evidence="4 10" id="KW-0436">Ligase</keyword>
<feature type="short sequence motif" description="'HIGH' region" evidence="10">
    <location>
        <begin position="114"/>
        <end position="124"/>
    </location>
</feature>
<keyword evidence="8 10" id="KW-0030">Aminoacyl-tRNA synthetase</keyword>
<dbReference type="InterPro" id="IPR009080">
    <property type="entry name" value="tRNAsynth_Ia_anticodon-bd"/>
</dbReference>
<dbReference type="InterPro" id="IPR005148">
    <property type="entry name" value="Arg-tRNA-synth_N"/>
</dbReference>
<evidence type="ECO:0000313" key="15">
    <source>
        <dbReference type="Proteomes" id="UP000178425"/>
    </source>
</evidence>
<dbReference type="Pfam" id="PF00750">
    <property type="entry name" value="tRNA-synt_1d"/>
    <property type="match status" value="2"/>
</dbReference>
<evidence type="ECO:0000313" key="14">
    <source>
        <dbReference type="EMBL" id="OGF78461.1"/>
    </source>
</evidence>
<keyword evidence="7 10" id="KW-0648">Protein biosynthesis</keyword>
<evidence type="ECO:0000259" key="13">
    <source>
        <dbReference type="SMART" id="SM01016"/>
    </source>
</evidence>
<evidence type="ECO:0000256" key="5">
    <source>
        <dbReference type="ARBA" id="ARBA00022741"/>
    </source>
</evidence>
<dbReference type="PANTHER" id="PTHR11956">
    <property type="entry name" value="ARGINYL-TRNA SYNTHETASE"/>
    <property type="match status" value="1"/>
</dbReference>
<gene>
    <name evidence="10" type="primary">argS</name>
    <name evidence="14" type="ORF">A2W54_04680</name>
</gene>
<dbReference type="Gene3D" id="3.40.50.620">
    <property type="entry name" value="HUPs"/>
    <property type="match status" value="1"/>
</dbReference>
<evidence type="ECO:0000256" key="7">
    <source>
        <dbReference type="ARBA" id="ARBA00022917"/>
    </source>
</evidence>
<dbReference type="Pfam" id="PF05746">
    <property type="entry name" value="DALR_1"/>
    <property type="match status" value="1"/>
</dbReference>
<reference evidence="14 15" key="1">
    <citation type="journal article" date="2016" name="Nat. Commun.">
        <title>Thousands of microbial genomes shed light on interconnected biogeochemical processes in an aquifer system.</title>
        <authorList>
            <person name="Anantharaman K."/>
            <person name="Brown C.T."/>
            <person name="Hug L.A."/>
            <person name="Sharon I."/>
            <person name="Castelle C.J."/>
            <person name="Probst A.J."/>
            <person name="Thomas B.C."/>
            <person name="Singh A."/>
            <person name="Wilkins M.J."/>
            <person name="Karaoz U."/>
            <person name="Brodie E.L."/>
            <person name="Williams K.H."/>
            <person name="Hubbard S.S."/>
            <person name="Banfield J.F."/>
        </authorList>
    </citation>
    <scope>NUCLEOTIDE SEQUENCE [LARGE SCALE GENOMIC DNA]</scope>
</reference>
<dbReference type="GO" id="GO:0005737">
    <property type="term" value="C:cytoplasm"/>
    <property type="evidence" value="ECO:0007669"/>
    <property type="project" value="UniProtKB-SubCell"/>
</dbReference>
<accession>A0A1F5WT28</accession>
<dbReference type="PRINTS" id="PR01038">
    <property type="entry name" value="TRNASYNTHARG"/>
</dbReference>
<dbReference type="InterPro" id="IPR036695">
    <property type="entry name" value="Arg-tRNA-synth_N_sf"/>
</dbReference>
<keyword evidence="6 10" id="KW-0067">ATP-binding</keyword>
<organism evidence="14 15">
    <name type="scientific">Candidatus Giovannonibacteria bacterium RIFCSPHIGHO2_02_43_13</name>
    <dbReference type="NCBI Taxonomy" id="1798330"/>
    <lineage>
        <taxon>Bacteria</taxon>
        <taxon>Candidatus Giovannoniibacteriota</taxon>
    </lineage>
</organism>
<dbReference type="AlphaFoldDB" id="A0A1F5WT28"/>
<dbReference type="InterPro" id="IPR001278">
    <property type="entry name" value="Arg-tRNA-ligase"/>
</dbReference>
<dbReference type="EC" id="6.1.1.19" evidence="10"/>
<dbReference type="PANTHER" id="PTHR11956:SF5">
    <property type="entry name" value="ARGININE--TRNA LIGASE, CYTOPLASMIC"/>
    <property type="match status" value="1"/>
</dbReference>
<evidence type="ECO:0000256" key="2">
    <source>
        <dbReference type="ARBA" id="ARBA00005594"/>
    </source>
</evidence>
<evidence type="ECO:0000256" key="4">
    <source>
        <dbReference type="ARBA" id="ARBA00022598"/>
    </source>
</evidence>
<comment type="catalytic activity">
    <reaction evidence="9 10">
        <text>tRNA(Arg) + L-arginine + ATP = L-arginyl-tRNA(Arg) + AMP + diphosphate</text>
        <dbReference type="Rhea" id="RHEA:20301"/>
        <dbReference type="Rhea" id="RHEA-COMP:9658"/>
        <dbReference type="Rhea" id="RHEA-COMP:9673"/>
        <dbReference type="ChEBI" id="CHEBI:30616"/>
        <dbReference type="ChEBI" id="CHEBI:32682"/>
        <dbReference type="ChEBI" id="CHEBI:33019"/>
        <dbReference type="ChEBI" id="CHEBI:78442"/>
        <dbReference type="ChEBI" id="CHEBI:78513"/>
        <dbReference type="ChEBI" id="CHEBI:456215"/>
        <dbReference type="EC" id="6.1.1.19"/>
    </reaction>
</comment>
<evidence type="ECO:0000256" key="8">
    <source>
        <dbReference type="ARBA" id="ARBA00023146"/>
    </source>
</evidence>
<dbReference type="InterPro" id="IPR014729">
    <property type="entry name" value="Rossmann-like_a/b/a_fold"/>
</dbReference>
<keyword evidence="3 10" id="KW-0963">Cytoplasm</keyword>
<dbReference type="InterPro" id="IPR008909">
    <property type="entry name" value="DALR_anticod-bd"/>
</dbReference>
<dbReference type="Gene3D" id="3.30.1360.70">
    <property type="entry name" value="Arginyl tRNA synthetase N-terminal domain"/>
    <property type="match status" value="1"/>
</dbReference>
<name>A0A1F5WT28_9BACT</name>
<dbReference type="GO" id="GO:0004814">
    <property type="term" value="F:arginine-tRNA ligase activity"/>
    <property type="evidence" value="ECO:0007669"/>
    <property type="project" value="UniProtKB-UniRule"/>
</dbReference>
<proteinExistence type="inferred from homology"/>
<dbReference type="GO" id="GO:0005524">
    <property type="term" value="F:ATP binding"/>
    <property type="evidence" value="ECO:0007669"/>
    <property type="project" value="UniProtKB-UniRule"/>
</dbReference>